<comment type="caution">
    <text evidence="2">The sequence shown here is derived from an EMBL/GenBank/DDBJ whole genome shotgun (WGS) entry which is preliminary data.</text>
</comment>
<dbReference type="HOGENOM" id="CLU_014001_1_0_1"/>
<reference evidence="2 3" key="1">
    <citation type="journal article" date="2011" name="PLoS Pathog.">
        <title>Endophytic Life Strategies Decoded by Genome and Transcriptome Analyses of the Mutualistic Root Symbiont Piriformospora indica.</title>
        <authorList>
            <person name="Zuccaro A."/>
            <person name="Lahrmann U."/>
            <person name="Guldener U."/>
            <person name="Langen G."/>
            <person name="Pfiffi S."/>
            <person name="Biedenkopf D."/>
            <person name="Wong P."/>
            <person name="Samans B."/>
            <person name="Grimm C."/>
            <person name="Basiewicz M."/>
            <person name="Murat C."/>
            <person name="Martin F."/>
            <person name="Kogel K.H."/>
        </authorList>
    </citation>
    <scope>NUCLEOTIDE SEQUENCE [LARGE SCALE GENOMIC DNA]</scope>
    <source>
        <strain evidence="2 3">DSM 11827</strain>
    </source>
</reference>
<dbReference type="SUPFAM" id="SSF46938">
    <property type="entry name" value="CRAL/TRIO N-terminal domain"/>
    <property type="match status" value="1"/>
</dbReference>
<dbReference type="SUPFAM" id="SSF52087">
    <property type="entry name" value="CRAL/TRIO domain"/>
    <property type="match status" value="1"/>
</dbReference>
<dbReference type="Proteomes" id="UP000007148">
    <property type="component" value="Unassembled WGS sequence"/>
</dbReference>
<organism evidence="2 3">
    <name type="scientific">Serendipita indica (strain DSM 11827)</name>
    <name type="common">Root endophyte fungus</name>
    <name type="synonym">Piriformospora indica</name>
    <dbReference type="NCBI Taxonomy" id="1109443"/>
    <lineage>
        <taxon>Eukaryota</taxon>
        <taxon>Fungi</taxon>
        <taxon>Dikarya</taxon>
        <taxon>Basidiomycota</taxon>
        <taxon>Agaricomycotina</taxon>
        <taxon>Agaricomycetes</taxon>
        <taxon>Sebacinales</taxon>
        <taxon>Serendipitaceae</taxon>
        <taxon>Serendipita</taxon>
    </lineage>
</organism>
<dbReference type="CDD" id="cd00170">
    <property type="entry name" value="SEC14"/>
    <property type="match status" value="1"/>
</dbReference>
<dbReference type="PANTHER" id="PTHR45824">
    <property type="entry name" value="GH16843P"/>
    <property type="match status" value="1"/>
</dbReference>
<keyword evidence="3" id="KW-1185">Reference proteome</keyword>
<evidence type="ECO:0000259" key="1">
    <source>
        <dbReference type="PROSITE" id="PS50191"/>
    </source>
</evidence>
<dbReference type="InterPro" id="IPR052578">
    <property type="entry name" value="PI_Transfer_CRAL-TRIO"/>
</dbReference>
<evidence type="ECO:0000313" key="3">
    <source>
        <dbReference type="Proteomes" id="UP000007148"/>
    </source>
</evidence>
<dbReference type="Pfam" id="PF00650">
    <property type="entry name" value="CRAL_TRIO"/>
    <property type="match status" value="1"/>
</dbReference>
<dbReference type="PROSITE" id="PS50191">
    <property type="entry name" value="CRAL_TRIO"/>
    <property type="match status" value="1"/>
</dbReference>
<feature type="domain" description="CRAL-TRIO" evidence="1">
    <location>
        <begin position="105"/>
        <end position="258"/>
    </location>
</feature>
<protein>
    <submittedName>
        <fullName evidence="2">Related to PDR16-protein involved in lipid biosynthesis and multidrug resistance / PHO13-4-nitrophenylphosphatase</fullName>
    </submittedName>
</protein>
<dbReference type="AlphaFoldDB" id="G4TFN5"/>
<accession>G4TFN5</accession>
<dbReference type="STRING" id="1109443.G4TFN5"/>
<dbReference type="OMA" id="WCLERAK"/>
<dbReference type="InterPro" id="IPR001251">
    <property type="entry name" value="CRAL-TRIO_dom"/>
</dbReference>
<dbReference type="PANTHER" id="PTHR45824:SF29">
    <property type="entry name" value="GH16843P"/>
    <property type="match status" value="1"/>
</dbReference>
<gene>
    <name evidence="2" type="ORF">PIIN_04067</name>
</gene>
<dbReference type="eggNOG" id="KOG1470">
    <property type="taxonomic scope" value="Eukaryota"/>
</dbReference>
<dbReference type="SMART" id="SM00516">
    <property type="entry name" value="SEC14"/>
    <property type="match status" value="1"/>
</dbReference>
<dbReference type="EMBL" id="CAFZ01000073">
    <property type="protein sequence ID" value="CCA70128.1"/>
    <property type="molecule type" value="Genomic_DNA"/>
</dbReference>
<dbReference type="InterPro" id="IPR036865">
    <property type="entry name" value="CRAL-TRIO_dom_sf"/>
</dbReference>
<evidence type="ECO:0000313" key="2">
    <source>
        <dbReference type="EMBL" id="CCA70128.1"/>
    </source>
</evidence>
<dbReference type="InterPro" id="IPR036273">
    <property type="entry name" value="CRAL/TRIO_N_dom_sf"/>
</dbReference>
<dbReference type="GO" id="GO:0008526">
    <property type="term" value="F:phosphatidylinositol transfer activity"/>
    <property type="evidence" value="ECO:0007669"/>
    <property type="project" value="TreeGrafter"/>
</dbReference>
<name>G4TFN5_SERID</name>
<sequence length="274" mass="31686">MTSSSAKTKTSQILTAPSSSVHIVPRTYTEEETQKIEALREYADSLRLPETDPYYPWEARWLADKGCAERYMRAAKFKLDDAKRRIAGTLEWRREFKPELIPPEDVRVESETGKIILNGFDINGRPIITMHPGRENTKTSDRQLRHLIYVLERAIDLMPSGQDSLVIIVDYRSTTLRTNPSISVAAKVLTILQHHYVERLGRAIVVHLPFILQFFYKGISPFLDPITRDKMRFNPDLKELIPDDHLDAELGGSYAYEFDPDIYWDSLIKHVCFF</sequence>
<dbReference type="InParanoid" id="G4TFN5"/>
<proteinExistence type="predicted"/>
<dbReference type="Gene3D" id="3.40.525.10">
    <property type="entry name" value="CRAL-TRIO lipid binding domain"/>
    <property type="match status" value="1"/>
</dbReference>
<dbReference type="OrthoDB" id="75724at2759"/>